<proteinExistence type="predicted"/>
<evidence type="ECO:0000313" key="1">
    <source>
        <dbReference type="EMBL" id="KAG6709550.1"/>
    </source>
</evidence>
<evidence type="ECO:0008006" key="3">
    <source>
        <dbReference type="Google" id="ProtNLM"/>
    </source>
</evidence>
<dbReference type="PANTHER" id="PTHR35989">
    <property type="entry name" value="MEDIATOR OF RNA POLYMERASE II TRANSCRIPTION SUBUNIT 32"/>
    <property type="match status" value="1"/>
</dbReference>
<name>A0A922JJ13_CARIL</name>
<evidence type="ECO:0000313" key="2">
    <source>
        <dbReference type="Proteomes" id="UP000811246"/>
    </source>
</evidence>
<dbReference type="AlphaFoldDB" id="A0A922JJ13"/>
<dbReference type="GO" id="GO:0010150">
    <property type="term" value="P:leaf senescence"/>
    <property type="evidence" value="ECO:0007669"/>
    <property type="project" value="InterPro"/>
</dbReference>
<dbReference type="EMBL" id="CM031830">
    <property type="protein sequence ID" value="KAG6709550.1"/>
    <property type="molecule type" value="Genomic_DNA"/>
</dbReference>
<organism evidence="1 2">
    <name type="scientific">Carya illinoinensis</name>
    <name type="common">Pecan</name>
    <dbReference type="NCBI Taxonomy" id="32201"/>
    <lineage>
        <taxon>Eukaryota</taxon>
        <taxon>Viridiplantae</taxon>
        <taxon>Streptophyta</taxon>
        <taxon>Embryophyta</taxon>
        <taxon>Tracheophyta</taxon>
        <taxon>Spermatophyta</taxon>
        <taxon>Magnoliopsida</taxon>
        <taxon>eudicotyledons</taxon>
        <taxon>Gunneridae</taxon>
        <taxon>Pentapetalae</taxon>
        <taxon>rosids</taxon>
        <taxon>fabids</taxon>
        <taxon>Fagales</taxon>
        <taxon>Juglandaceae</taxon>
        <taxon>Carya</taxon>
    </lineage>
</organism>
<dbReference type="GO" id="GO:0009631">
    <property type="term" value="P:cold acclimation"/>
    <property type="evidence" value="ECO:0007669"/>
    <property type="project" value="InterPro"/>
</dbReference>
<dbReference type="Proteomes" id="UP000811246">
    <property type="component" value="Chromosome 6"/>
</dbReference>
<accession>A0A922JJ13</accession>
<dbReference type="GO" id="GO:0006355">
    <property type="term" value="P:regulation of DNA-templated transcription"/>
    <property type="evidence" value="ECO:0007669"/>
    <property type="project" value="InterPro"/>
</dbReference>
<dbReference type="InterPro" id="IPR033244">
    <property type="entry name" value="MED32"/>
</dbReference>
<dbReference type="GO" id="GO:0016592">
    <property type="term" value="C:mediator complex"/>
    <property type="evidence" value="ECO:0007669"/>
    <property type="project" value="InterPro"/>
</dbReference>
<comment type="caution">
    <text evidence="1">The sequence shown here is derived from an EMBL/GenBank/DDBJ whole genome shotgun (WGS) entry which is preliminary data.</text>
</comment>
<dbReference type="GO" id="GO:0048364">
    <property type="term" value="P:root development"/>
    <property type="evidence" value="ECO:0007669"/>
    <property type="project" value="InterPro"/>
</dbReference>
<gene>
    <name evidence="1" type="ORF">I3842_06G137800</name>
</gene>
<sequence>MEKLVDSINNAYEEFVTAASNVLEAEKISGGQKTVATNAALEIVEQKWESFRVACDHAEEFVECAKKTIEYDKGASV</sequence>
<dbReference type="PANTHER" id="PTHR35989:SF1">
    <property type="entry name" value="MEDIATOR OF RNA POLYMERASE II TRANSCRIPTION SUBUNIT 32"/>
    <property type="match status" value="1"/>
</dbReference>
<protein>
    <recommendedName>
        <fullName evidence="3">Mediator of RNA polymerase II transcription subunit 32</fullName>
    </recommendedName>
</protein>
<reference evidence="1" key="1">
    <citation type="submission" date="2021-01" db="EMBL/GenBank/DDBJ databases">
        <authorList>
            <person name="Lovell J.T."/>
            <person name="Bentley N."/>
            <person name="Bhattarai G."/>
            <person name="Jenkins J.W."/>
            <person name="Sreedasyam A."/>
            <person name="Alarcon Y."/>
            <person name="Bock C."/>
            <person name="Boston L."/>
            <person name="Carlson J."/>
            <person name="Cervantes K."/>
            <person name="Clermont K."/>
            <person name="Krom N."/>
            <person name="Kubenka K."/>
            <person name="Mamidi S."/>
            <person name="Mattison C."/>
            <person name="Monteros M."/>
            <person name="Pisani C."/>
            <person name="Plott C."/>
            <person name="Rajasekar S."/>
            <person name="Rhein H.S."/>
            <person name="Rohla C."/>
            <person name="Song M."/>
            <person name="Hilaire R.S."/>
            <person name="Shu S."/>
            <person name="Wells L."/>
            <person name="Wang X."/>
            <person name="Webber J."/>
            <person name="Heerema R.J."/>
            <person name="Klein P."/>
            <person name="Conner P."/>
            <person name="Grauke L."/>
            <person name="Grimwood J."/>
            <person name="Schmutz J."/>
            <person name="Randall J.J."/>
        </authorList>
    </citation>
    <scope>NUCLEOTIDE SEQUENCE</scope>
    <source>
        <tissue evidence="1">Leaf</tissue>
    </source>
</reference>